<name>A0A9P3LVS7_9FUNG</name>
<dbReference type="OrthoDB" id="5061070at2759"/>
<feature type="region of interest" description="Disordered" evidence="12">
    <location>
        <begin position="538"/>
        <end position="611"/>
    </location>
</feature>
<dbReference type="InterPro" id="IPR020850">
    <property type="entry name" value="GED_dom"/>
</dbReference>
<evidence type="ECO:0000256" key="12">
    <source>
        <dbReference type="SAM" id="MobiDB-lite"/>
    </source>
</evidence>
<sequence length="768" mass="85147">MNDLIPLVNKLQDVFNTIGSEQIDLPQIVVVGSQSSGKSSVLETIVQKDFLPRGNGVVTRRPLVLQLVNTHMSSLPSSVSSDGSVNEAPDRAEFLHLPNKQFFDFEEVRKEIEAETARVAGQNKAISRTPIHLKIFSRNVLNLTLVDLPGVTKIPVGDQPTDIEKQTRNLILDYILKPNSVILAVSPANVDLANSDSLKLARHVDPEAKRTIGVLTKLDLMDAGTNSLDILSGRAYPLKLGFIGVVNRSQADIIANKPMADALKSETEFFQSHPAYRAIAHRCGTNFLAKNLNSILMNHIRDKLPDIKAKLNSLIGQTQQELSSYGDPSFTGKAHRGSLILQLLTRFASDFVAAIDGTSAEISTKELCGGARIYYIFNNVFGAALDSVNPCENLTVHDIRTAIRNSTGPRPSLFVPEIAFDLLVKPQIKLLEPPSLRCVELAYEELVKICHSCGAKELARFPRFHAKLIEVVSDLLRERLGPTSDYVESLISIQRSYINTNHPDFIGGGGAMSAIERASQKKKQDMERTRRLSTVNMVLAGNGGDSPNHREESGEKTLSNAMTNLTVHQAAERGDREREKLSHLNHPSNSSTSSLNGSHPGPNAPSKDTFLNYFFGPQQRMDRPTLQENPHRSGNVHNVAKEMVMPKTVLDGEPIDFERKVDHAADHDDYTGLNEREDMETQLIRSLITSYFNITRKSIQDLVPKAVMHLLVNYSREAVQNRLVAALYKEELFNDLLQEDDNLSAERAKCKAMLDVFKNAFTIINEAM</sequence>
<dbReference type="Pfam" id="PF02212">
    <property type="entry name" value="GED"/>
    <property type="match status" value="1"/>
</dbReference>
<keyword evidence="8 11" id="KW-0342">GTP-binding</keyword>
<dbReference type="PRINTS" id="PR00195">
    <property type="entry name" value="DYNAMIN"/>
</dbReference>
<comment type="similarity">
    <text evidence="11">Belongs to the TRAFAC class dynamin-like GTPase superfamily. Dynamin/Fzo/YdjA family.</text>
</comment>
<dbReference type="PROSITE" id="PS00410">
    <property type="entry name" value="G_DYNAMIN_1"/>
    <property type="match status" value="1"/>
</dbReference>
<dbReference type="InterPro" id="IPR030381">
    <property type="entry name" value="G_DYNAMIN_dom"/>
</dbReference>
<dbReference type="InterPro" id="IPR000375">
    <property type="entry name" value="Dynamin_stalk"/>
</dbReference>
<evidence type="ECO:0000256" key="5">
    <source>
        <dbReference type="ARBA" id="ARBA00022787"/>
    </source>
</evidence>
<feature type="domain" description="GED" evidence="13">
    <location>
        <begin position="681"/>
        <end position="768"/>
    </location>
</feature>
<evidence type="ECO:0000256" key="7">
    <source>
        <dbReference type="ARBA" id="ARBA00023128"/>
    </source>
</evidence>
<evidence type="ECO:0000256" key="4">
    <source>
        <dbReference type="ARBA" id="ARBA00022741"/>
    </source>
</evidence>
<dbReference type="InterPro" id="IPR045063">
    <property type="entry name" value="Dynamin_N"/>
</dbReference>
<dbReference type="InterPro" id="IPR019762">
    <property type="entry name" value="Dynamin_GTPase_CS"/>
</dbReference>
<dbReference type="FunFam" id="3.40.50.300:FF:000383">
    <property type="entry name" value="Dynamin-like gtpase dnm1"/>
    <property type="match status" value="1"/>
</dbReference>
<proteinExistence type="inferred from homology"/>
<dbReference type="SMART" id="SM00302">
    <property type="entry name" value="GED"/>
    <property type="match status" value="1"/>
</dbReference>
<dbReference type="GO" id="GO:0005874">
    <property type="term" value="C:microtubule"/>
    <property type="evidence" value="ECO:0007669"/>
    <property type="project" value="TreeGrafter"/>
</dbReference>
<keyword evidence="3" id="KW-0597">Phosphoprotein</keyword>
<reference evidence="15" key="1">
    <citation type="submission" date="2021-11" db="EMBL/GenBank/DDBJ databases">
        <authorList>
            <person name="Herlambang A."/>
            <person name="Guo Y."/>
            <person name="Takashima Y."/>
            <person name="Nishizawa T."/>
        </authorList>
    </citation>
    <scope>NUCLEOTIDE SEQUENCE</scope>
    <source>
        <strain evidence="15">E1425</strain>
    </source>
</reference>
<feature type="compositionally biased region" description="Polar residues" evidence="12">
    <location>
        <begin position="556"/>
        <end position="567"/>
    </location>
</feature>
<dbReference type="InterPro" id="IPR027417">
    <property type="entry name" value="P-loop_NTPase"/>
</dbReference>
<evidence type="ECO:0000259" key="14">
    <source>
        <dbReference type="PROSITE" id="PS51718"/>
    </source>
</evidence>
<dbReference type="AlphaFoldDB" id="A0A9P3LVS7"/>
<evidence type="ECO:0000256" key="2">
    <source>
        <dbReference type="ARBA" id="ARBA00011980"/>
    </source>
</evidence>
<dbReference type="PANTHER" id="PTHR11566:SF235">
    <property type="entry name" value="DYNAMIN-RELATED PROTEIN DNM1"/>
    <property type="match status" value="1"/>
</dbReference>
<evidence type="ECO:0000259" key="13">
    <source>
        <dbReference type="PROSITE" id="PS51388"/>
    </source>
</evidence>
<evidence type="ECO:0000256" key="9">
    <source>
        <dbReference type="ARBA" id="ARBA00023136"/>
    </source>
</evidence>
<dbReference type="SUPFAM" id="SSF52540">
    <property type="entry name" value="P-loop containing nucleoside triphosphate hydrolases"/>
    <property type="match status" value="1"/>
</dbReference>
<reference evidence="15" key="2">
    <citation type="journal article" date="2022" name="Microbiol. Resour. Announc.">
        <title>Whole-Genome Sequence of Entomortierella parvispora E1425, a Mucoromycotan Fungus Associated with Burkholderiaceae-Related Endosymbiotic Bacteria.</title>
        <authorList>
            <person name="Herlambang A."/>
            <person name="Guo Y."/>
            <person name="Takashima Y."/>
            <person name="Narisawa K."/>
            <person name="Ohta H."/>
            <person name="Nishizawa T."/>
        </authorList>
    </citation>
    <scope>NUCLEOTIDE SEQUENCE</scope>
    <source>
        <strain evidence="15">E1425</strain>
    </source>
</reference>
<dbReference type="EMBL" id="BQFW01000006">
    <property type="protein sequence ID" value="GJJ72352.1"/>
    <property type="molecule type" value="Genomic_DNA"/>
</dbReference>
<dbReference type="GO" id="GO:0000266">
    <property type="term" value="P:mitochondrial fission"/>
    <property type="evidence" value="ECO:0007669"/>
    <property type="project" value="UniProtKB-ARBA"/>
</dbReference>
<dbReference type="FunFam" id="1.20.120.1240:FF:000002">
    <property type="entry name" value="Dynamin-1-like protein isoform 1"/>
    <property type="match status" value="1"/>
</dbReference>
<dbReference type="PANTHER" id="PTHR11566">
    <property type="entry name" value="DYNAMIN"/>
    <property type="match status" value="1"/>
</dbReference>
<dbReference type="GO" id="GO:0048312">
    <property type="term" value="P:intracellular distribution of mitochondria"/>
    <property type="evidence" value="ECO:0007669"/>
    <property type="project" value="TreeGrafter"/>
</dbReference>
<keyword evidence="9" id="KW-0472">Membrane</keyword>
<comment type="subcellular location">
    <subcellularLocation>
        <location evidence="1">Mitochondrion outer membrane</location>
        <topology evidence="1">Peripheral membrane protein</topology>
    </subcellularLocation>
</comment>
<dbReference type="Pfam" id="PF00350">
    <property type="entry name" value="Dynamin_N"/>
    <property type="match status" value="1"/>
</dbReference>
<dbReference type="InterPro" id="IPR001401">
    <property type="entry name" value="Dynamin_GTPase"/>
</dbReference>
<evidence type="ECO:0000256" key="10">
    <source>
        <dbReference type="ARBA" id="ARBA00048040"/>
    </source>
</evidence>
<dbReference type="EC" id="3.6.5.5" evidence="2"/>
<dbReference type="GO" id="GO:0006897">
    <property type="term" value="P:endocytosis"/>
    <property type="evidence" value="ECO:0007669"/>
    <property type="project" value="TreeGrafter"/>
</dbReference>
<dbReference type="GO" id="GO:0008017">
    <property type="term" value="F:microtubule binding"/>
    <property type="evidence" value="ECO:0007669"/>
    <property type="project" value="TreeGrafter"/>
</dbReference>
<dbReference type="InterPro" id="IPR003130">
    <property type="entry name" value="GED"/>
</dbReference>
<protein>
    <recommendedName>
        <fullName evidence="2">dynamin GTPase</fullName>
        <ecNumber evidence="2">3.6.5.5</ecNumber>
    </recommendedName>
</protein>
<dbReference type="SMART" id="SM00053">
    <property type="entry name" value="DYNc"/>
    <property type="match status" value="1"/>
</dbReference>
<evidence type="ECO:0000256" key="3">
    <source>
        <dbReference type="ARBA" id="ARBA00022553"/>
    </source>
</evidence>
<dbReference type="InterPro" id="IPR022812">
    <property type="entry name" value="Dynamin"/>
</dbReference>
<feature type="compositionally biased region" description="Low complexity" evidence="12">
    <location>
        <begin position="584"/>
        <end position="601"/>
    </location>
</feature>
<keyword evidence="4 11" id="KW-0547">Nucleotide-binding</keyword>
<evidence type="ECO:0000256" key="6">
    <source>
        <dbReference type="ARBA" id="ARBA00022801"/>
    </source>
</evidence>
<evidence type="ECO:0000256" key="1">
    <source>
        <dbReference type="ARBA" id="ARBA00004450"/>
    </source>
</evidence>
<keyword evidence="5" id="KW-1000">Mitochondrion outer membrane</keyword>
<gene>
    <name evidence="15" type="ORF">EMPS_04709</name>
</gene>
<dbReference type="Proteomes" id="UP000827284">
    <property type="component" value="Unassembled WGS sequence"/>
</dbReference>
<organism evidence="15 16">
    <name type="scientific">Entomortierella parvispora</name>
    <dbReference type="NCBI Taxonomy" id="205924"/>
    <lineage>
        <taxon>Eukaryota</taxon>
        <taxon>Fungi</taxon>
        <taxon>Fungi incertae sedis</taxon>
        <taxon>Mucoromycota</taxon>
        <taxon>Mortierellomycotina</taxon>
        <taxon>Mortierellomycetes</taxon>
        <taxon>Mortierellales</taxon>
        <taxon>Mortierellaceae</taxon>
        <taxon>Entomortierella</taxon>
    </lineage>
</organism>
<dbReference type="GO" id="GO:0030001">
    <property type="term" value="P:metal ion transport"/>
    <property type="evidence" value="ECO:0007669"/>
    <property type="project" value="UniProtKB-ARBA"/>
</dbReference>
<dbReference type="Pfam" id="PF01031">
    <property type="entry name" value="Dynamin_M"/>
    <property type="match status" value="1"/>
</dbReference>
<dbReference type="GO" id="GO:0005777">
    <property type="term" value="C:peroxisome"/>
    <property type="evidence" value="ECO:0007669"/>
    <property type="project" value="UniProtKB-ARBA"/>
</dbReference>
<dbReference type="Gene3D" id="3.40.50.300">
    <property type="entry name" value="P-loop containing nucleotide triphosphate hydrolases"/>
    <property type="match status" value="1"/>
</dbReference>
<accession>A0A9P3LVS7</accession>
<dbReference type="GO" id="GO:0005525">
    <property type="term" value="F:GTP binding"/>
    <property type="evidence" value="ECO:0007669"/>
    <property type="project" value="UniProtKB-KW"/>
</dbReference>
<feature type="compositionally biased region" description="Basic and acidic residues" evidence="12">
    <location>
        <begin position="570"/>
        <end position="582"/>
    </location>
</feature>
<keyword evidence="6" id="KW-0378">Hydrolase</keyword>
<dbReference type="GO" id="GO:0042802">
    <property type="term" value="F:identical protein binding"/>
    <property type="evidence" value="ECO:0007669"/>
    <property type="project" value="UniProtKB-ARBA"/>
</dbReference>
<dbReference type="GO" id="GO:0005741">
    <property type="term" value="C:mitochondrial outer membrane"/>
    <property type="evidence" value="ECO:0007669"/>
    <property type="project" value="UniProtKB-SubCell"/>
</dbReference>
<comment type="catalytic activity">
    <reaction evidence="10">
        <text>GTP + H2O = GDP + phosphate + H(+)</text>
        <dbReference type="Rhea" id="RHEA:19669"/>
        <dbReference type="ChEBI" id="CHEBI:15377"/>
        <dbReference type="ChEBI" id="CHEBI:15378"/>
        <dbReference type="ChEBI" id="CHEBI:37565"/>
        <dbReference type="ChEBI" id="CHEBI:43474"/>
        <dbReference type="ChEBI" id="CHEBI:58189"/>
        <dbReference type="EC" id="3.6.5.5"/>
    </reaction>
</comment>
<dbReference type="PROSITE" id="PS51718">
    <property type="entry name" value="G_DYNAMIN_2"/>
    <property type="match status" value="1"/>
</dbReference>
<dbReference type="PROSITE" id="PS51388">
    <property type="entry name" value="GED"/>
    <property type="match status" value="1"/>
</dbReference>
<evidence type="ECO:0000313" key="15">
    <source>
        <dbReference type="EMBL" id="GJJ72352.1"/>
    </source>
</evidence>
<feature type="domain" description="Dynamin-type G" evidence="14">
    <location>
        <begin position="22"/>
        <end position="305"/>
    </location>
</feature>
<dbReference type="Gene3D" id="1.20.120.1240">
    <property type="entry name" value="Dynamin, middle domain"/>
    <property type="match status" value="2"/>
</dbReference>
<dbReference type="CDD" id="cd08771">
    <property type="entry name" value="DLP_1"/>
    <property type="match status" value="1"/>
</dbReference>
<evidence type="ECO:0000313" key="16">
    <source>
        <dbReference type="Proteomes" id="UP000827284"/>
    </source>
</evidence>
<comment type="caution">
    <text evidence="15">The sequence shown here is derived from an EMBL/GenBank/DDBJ whole genome shotgun (WGS) entry which is preliminary data.</text>
</comment>
<keyword evidence="7" id="KW-0496">Mitochondrion</keyword>
<dbReference type="GO" id="GO:0003924">
    <property type="term" value="F:GTPase activity"/>
    <property type="evidence" value="ECO:0007669"/>
    <property type="project" value="InterPro"/>
</dbReference>
<dbReference type="GO" id="GO:0016559">
    <property type="term" value="P:peroxisome fission"/>
    <property type="evidence" value="ECO:0007669"/>
    <property type="project" value="TreeGrafter"/>
</dbReference>
<evidence type="ECO:0000256" key="11">
    <source>
        <dbReference type="RuleBase" id="RU003932"/>
    </source>
</evidence>
<dbReference type="GO" id="GO:0005829">
    <property type="term" value="C:cytosol"/>
    <property type="evidence" value="ECO:0007669"/>
    <property type="project" value="UniProtKB-ARBA"/>
</dbReference>
<keyword evidence="16" id="KW-1185">Reference proteome</keyword>
<evidence type="ECO:0000256" key="8">
    <source>
        <dbReference type="ARBA" id="ARBA00023134"/>
    </source>
</evidence>